<dbReference type="PANTHER" id="PTHR43685:SF2">
    <property type="entry name" value="GLYCOSYLTRANSFERASE 2-LIKE DOMAIN-CONTAINING PROTEIN"/>
    <property type="match status" value="1"/>
</dbReference>
<dbReference type="Pfam" id="PF00535">
    <property type="entry name" value="Glycos_transf_2"/>
    <property type="match status" value="1"/>
</dbReference>
<organism evidence="2 3">
    <name type="scientific">Antiquaquibacter oligotrophicus</name>
    <dbReference type="NCBI Taxonomy" id="2880260"/>
    <lineage>
        <taxon>Bacteria</taxon>
        <taxon>Bacillati</taxon>
        <taxon>Actinomycetota</taxon>
        <taxon>Actinomycetes</taxon>
        <taxon>Micrococcales</taxon>
        <taxon>Microbacteriaceae</taxon>
        <taxon>Antiquaquibacter</taxon>
    </lineage>
</organism>
<dbReference type="RefSeq" id="WP_322132491.1">
    <property type="nucleotide sequence ID" value="NZ_CP085036.1"/>
</dbReference>
<dbReference type="InterPro" id="IPR029044">
    <property type="entry name" value="Nucleotide-diphossugar_trans"/>
</dbReference>
<dbReference type="SUPFAM" id="SSF53448">
    <property type="entry name" value="Nucleotide-diphospho-sugar transferases"/>
    <property type="match status" value="1"/>
</dbReference>
<reference evidence="2 3" key="1">
    <citation type="submission" date="2023-04" db="EMBL/GenBank/DDBJ databases">
        <title>Genome Encyclopedia of Bacteria and Archaea VI: Functional Genomics of Type Strains.</title>
        <authorList>
            <person name="Whitman W."/>
        </authorList>
    </citation>
    <scope>NUCLEOTIDE SEQUENCE [LARGE SCALE GENOMIC DNA]</scope>
    <source>
        <strain evidence="2 3">SG_E_30_P1</strain>
    </source>
</reference>
<protein>
    <submittedName>
        <fullName evidence="2">Glycosyltransferase involved in cell wall biosynthesis</fullName>
    </submittedName>
</protein>
<dbReference type="EMBL" id="JARXVQ010000001">
    <property type="protein sequence ID" value="MDH6180125.1"/>
    <property type="molecule type" value="Genomic_DNA"/>
</dbReference>
<dbReference type="PANTHER" id="PTHR43685">
    <property type="entry name" value="GLYCOSYLTRANSFERASE"/>
    <property type="match status" value="1"/>
</dbReference>
<proteinExistence type="predicted"/>
<dbReference type="Gene3D" id="3.90.550.10">
    <property type="entry name" value="Spore Coat Polysaccharide Biosynthesis Protein SpsA, Chain A"/>
    <property type="match status" value="1"/>
</dbReference>
<comment type="caution">
    <text evidence="2">The sequence shown here is derived from an EMBL/GenBank/DDBJ whole genome shotgun (WGS) entry which is preliminary data.</text>
</comment>
<keyword evidence="3" id="KW-1185">Reference proteome</keyword>
<dbReference type="InterPro" id="IPR001173">
    <property type="entry name" value="Glyco_trans_2-like"/>
</dbReference>
<gene>
    <name evidence="2" type="ORF">M2152_000307</name>
</gene>
<name>A0ABT6KJM2_9MICO</name>
<dbReference type="InterPro" id="IPR050834">
    <property type="entry name" value="Glycosyltransf_2"/>
</dbReference>
<sequence>MSAPTVSIVIPAYNEEDTIRHCLMACIDQTSPALEIIVVNNKSTDGTAAAVEAMQAAFPEASIRLIEQNDVQGITATRNAGFNAAVGDVIGRIDSDSAIMPDWVEQVQAAFADGTIDAASGSVDYYDMPMRAFGHKADDAYRKIQAKLAGDYVFLFGSNMALRRDAWLAVRDEVHDDREDLMHEDLDLAIHLALAGKRIAYVSAMEAGMSARRLDSSPKDYLFYVERFKRTYEKHGIHDVRLLAPMVVLLGVYPALHAERAISGRRGAARTEHQPIQGES</sequence>
<evidence type="ECO:0000259" key="1">
    <source>
        <dbReference type="Pfam" id="PF00535"/>
    </source>
</evidence>
<evidence type="ECO:0000313" key="2">
    <source>
        <dbReference type="EMBL" id="MDH6180125.1"/>
    </source>
</evidence>
<feature type="domain" description="Glycosyltransferase 2-like" evidence="1">
    <location>
        <begin position="7"/>
        <end position="166"/>
    </location>
</feature>
<evidence type="ECO:0000313" key="3">
    <source>
        <dbReference type="Proteomes" id="UP001160142"/>
    </source>
</evidence>
<dbReference type="CDD" id="cd00761">
    <property type="entry name" value="Glyco_tranf_GTA_type"/>
    <property type="match status" value="1"/>
</dbReference>
<accession>A0ABT6KJM2</accession>
<dbReference type="Proteomes" id="UP001160142">
    <property type="component" value="Unassembled WGS sequence"/>
</dbReference>